<dbReference type="GO" id="GO:0000976">
    <property type="term" value="F:transcription cis-regulatory region binding"/>
    <property type="evidence" value="ECO:0007669"/>
    <property type="project" value="TreeGrafter"/>
</dbReference>
<evidence type="ECO:0000313" key="7">
    <source>
        <dbReference type="Proteomes" id="UP000600139"/>
    </source>
</evidence>
<keyword evidence="3" id="KW-0804">Transcription</keyword>
<dbReference type="InterPro" id="IPR028082">
    <property type="entry name" value="Peripla_BP_I"/>
</dbReference>
<dbReference type="InterPro" id="IPR046335">
    <property type="entry name" value="LacI/GalR-like_sensor"/>
</dbReference>
<dbReference type="EMBL" id="JAENIK010000011">
    <property type="protein sequence ID" value="MBK1816249.1"/>
    <property type="molecule type" value="Genomic_DNA"/>
</dbReference>
<dbReference type="Pfam" id="PF13377">
    <property type="entry name" value="Peripla_BP_3"/>
    <property type="match status" value="1"/>
</dbReference>
<evidence type="ECO:0000259" key="5">
    <source>
        <dbReference type="PROSITE" id="PS01124"/>
    </source>
</evidence>
<comment type="caution">
    <text evidence="6">The sequence shown here is derived from an EMBL/GenBank/DDBJ whole genome shotgun (WGS) entry which is preliminary data.</text>
</comment>
<feature type="region of interest" description="Disordered" evidence="4">
    <location>
        <begin position="1"/>
        <end position="49"/>
    </location>
</feature>
<keyword evidence="7" id="KW-1185">Reference proteome</keyword>
<dbReference type="InterPro" id="IPR018062">
    <property type="entry name" value="HTH_AraC-typ_CS"/>
</dbReference>
<keyword evidence="2" id="KW-0238">DNA-binding</keyword>
<dbReference type="Gene3D" id="1.10.10.60">
    <property type="entry name" value="Homeodomain-like"/>
    <property type="match status" value="1"/>
</dbReference>
<evidence type="ECO:0000256" key="1">
    <source>
        <dbReference type="ARBA" id="ARBA00023015"/>
    </source>
</evidence>
<dbReference type="InterPro" id="IPR018060">
    <property type="entry name" value="HTH_AraC"/>
</dbReference>
<dbReference type="SUPFAM" id="SSF46689">
    <property type="entry name" value="Homeodomain-like"/>
    <property type="match status" value="2"/>
</dbReference>
<feature type="domain" description="HTH araC/xylS-type" evidence="5">
    <location>
        <begin position="323"/>
        <end position="421"/>
    </location>
</feature>
<protein>
    <submittedName>
        <fullName evidence="6">Substrate-binding domain-containing protein</fullName>
    </submittedName>
</protein>
<evidence type="ECO:0000256" key="4">
    <source>
        <dbReference type="SAM" id="MobiDB-lite"/>
    </source>
</evidence>
<reference evidence="6" key="1">
    <citation type="submission" date="2021-01" db="EMBL/GenBank/DDBJ databases">
        <title>Modified the classification status of verrucomicrobia.</title>
        <authorList>
            <person name="Feng X."/>
        </authorList>
    </citation>
    <scope>NUCLEOTIDE SEQUENCE</scope>
    <source>
        <strain evidence="6">JCM 18052</strain>
    </source>
</reference>
<sequence length="425" mass="47802">MPGIHNSPSIKPDGSHPPPVSGKPEPAASHDPISLSPHPSKAETPPPPSRRVLFVTDFYQEEILLGIVDHARHQNWELITNMRFHGMLPSETEADGILVTGYSERVRHWMRRWGGTHSVHLGMAPQDLPIPWVDVDYEQAGRAGARHLLELGHHHFVSYTLVKPPDTVRLRDAFIEELQTAGRSVTLLDFESIHGDNTLRVPREERLRWLAESLDSLKKPLAVMVDDDRRSLEVVAACDMVGLKIPEDVSILGCENRAVEVSMSRLPLSSVDMNWRLAGRRAAELLDGLMEGRDKPRNIRVKPVGVVGRASTATFITESPEITRVLLHIRENFAQSLRMTDLARMAGMAERHFRSEFKRLVGHSPRTEIHRARLVTATKLLRDTELKLDAIAFESGLGNAKKLCEVFAEDFGMTPTAWRVQSRYD</sequence>
<dbReference type="PANTHER" id="PTHR30146:SF24">
    <property type="entry name" value="XYLOSE OPERON REGULATORY PROTEIN"/>
    <property type="match status" value="1"/>
</dbReference>
<evidence type="ECO:0000313" key="6">
    <source>
        <dbReference type="EMBL" id="MBK1816249.1"/>
    </source>
</evidence>
<dbReference type="Gene3D" id="3.40.50.2300">
    <property type="match status" value="2"/>
</dbReference>
<dbReference type="SUPFAM" id="SSF53822">
    <property type="entry name" value="Periplasmic binding protein-like I"/>
    <property type="match status" value="1"/>
</dbReference>
<dbReference type="AlphaFoldDB" id="A0A934VC94"/>
<name>A0A934VC94_9BACT</name>
<accession>A0A934VC94</accession>
<keyword evidence="1" id="KW-0805">Transcription regulation</keyword>
<gene>
    <name evidence="6" type="ORF">JIN84_11550</name>
</gene>
<dbReference type="RefSeq" id="WP_200351196.1">
    <property type="nucleotide sequence ID" value="NZ_BAABHZ010000006.1"/>
</dbReference>
<dbReference type="InterPro" id="IPR009057">
    <property type="entry name" value="Homeodomain-like_sf"/>
</dbReference>
<dbReference type="GO" id="GO:0003700">
    <property type="term" value="F:DNA-binding transcription factor activity"/>
    <property type="evidence" value="ECO:0007669"/>
    <property type="project" value="InterPro"/>
</dbReference>
<dbReference type="PANTHER" id="PTHR30146">
    <property type="entry name" value="LACI-RELATED TRANSCRIPTIONAL REPRESSOR"/>
    <property type="match status" value="1"/>
</dbReference>
<organism evidence="6 7">
    <name type="scientific">Luteolibacter yonseiensis</name>
    <dbReference type="NCBI Taxonomy" id="1144680"/>
    <lineage>
        <taxon>Bacteria</taxon>
        <taxon>Pseudomonadati</taxon>
        <taxon>Verrucomicrobiota</taxon>
        <taxon>Verrucomicrobiia</taxon>
        <taxon>Verrucomicrobiales</taxon>
        <taxon>Verrucomicrobiaceae</taxon>
        <taxon>Luteolibacter</taxon>
    </lineage>
</organism>
<dbReference type="SMART" id="SM00342">
    <property type="entry name" value="HTH_ARAC"/>
    <property type="match status" value="1"/>
</dbReference>
<evidence type="ECO:0000256" key="3">
    <source>
        <dbReference type="ARBA" id="ARBA00023163"/>
    </source>
</evidence>
<proteinExistence type="predicted"/>
<dbReference type="Proteomes" id="UP000600139">
    <property type="component" value="Unassembled WGS sequence"/>
</dbReference>
<dbReference type="PROSITE" id="PS00041">
    <property type="entry name" value="HTH_ARAC_FAMILY_1"/>
    <property type="match status" value="1"/>
</dbReference>
<evidence type="ECO:0000256" key="2">
    <source>
        <dbReference type="ARBA" id="ARBA00023125"/>
    </source>
</evidence>
<dbReference type="Pfam" id="PF12833">
    <property type="entry name" value="HTH_18"/>
    <property type="match status" value="1"/>
</dbReference>
<dbReference type="PROSITE" id="PS01124">
    <property type="entry name" value="HTH_ARAC_FAMILY_2"/>
    <property type="match status" value="1"/>
</dbReference>